<name>A0ABS4CAE8_9PSED</name>
<comment type="caution">
    <text evidence="3">The sequence shown here is derived from an EMBL/GenBank/DDBJ whole genome shotgun (WGS) entry which is preliminary data.</text>
</comment>
<dbReference type="PANTHER" id="PTHR37828:SF1">
    <property type="entry name" value="YCII-RELATED DOMAIN-CONTAINING PROTEIN"/>
    <property type="match status" value="1"/>
</dbReference>
<evidence type="ECO:0000313" key="4">
    <source>
        <dbReference type="Proteomes" id="UP000673197"/>
    </source>
</evidence>
<accession>A0ABS4CAE8</accession>
<dbReference type="RefSeq" id="WP_184320716.1">
    <property type="nucleotide sequence ID" value="NZ_JAFFZV010000015.1"/>
</dbReference>
<dbReference type="Proteomes" id="UP000673197">
    <property type="component" value="Unassembled WGS sequence"/>
</dbReference>
<comment type="similarity">
    <text evidence="1">Belongs to the YciI family.</text>
</comment>
<dbReference type="EMBL" id="JAFFZW010000008">
    <property type="protein sequence ID" value="MBP0947509.1"/>
    <property type="molecule type" value="Genomic_DNA"/>
</dbReference>
<evidence type="ECO:0000313" key="3">
    <source>
        <dbReference type="EMBL" id="MBP0947509.1"/>
    </source>
</evidence>
<organism evidence="3 4">
    <name type="scientific">Pseudomonas alliivorans</name>
    <dbReference type="NCBI Taxonomy" id="2810613"/>
    <lineage>
        <taxon>Bacteria</taxon>
        <taxon>Pseudomonadati</taxon>
        <taxon>Pseudomonadota</taxon>
        <taxon>Gammaproteobacteria</taxon>
        <taxon>Pseudomonadales</taxon>
        <taxon>Pseudomonadaceae</taxon>
        <taxon>Pseudomonas</taxon>
    </lineage>
</organism>
<gene>
    <name evidence="3" type="ORF">JTJ32_19470</name>
</gene>
<feature type="domain" description="YCII-related" evidence="2">
    <location>
        <begin position="1"/>
        <end position="74"/>
    </location>
</feature>
<dbReference type="PANTHER" id="PTHR37828">
    <property type="entry name" value="GSR2449 PROTEIN"/>
    <property type="match status" value="1"/>
</dbReference>
<protein>
    <recommendedName>
        <fullName evidence="2">YCII-related domain-containing protein</fullName>
    </recommendedName>
</protein>
<evidence type="ECO:0000256" key="1">
    <source>
        <dbReference type="ARBA" id="ARBA00007689"/>
    </source>
</evidence>
<proteinExistence type="inferred from homology"/>
<dbReference type="InterPro" id="IPR011008">
    <property type="entry name" value="Dimeric_a/b-barrel"/>
</dbReference>
<keyword evidence="4" id="KW-1185">Reference proteome</keyword>
<dbReference type="InterPro" id="IPR005545">
    <property type="entry name" value="YCII"/>
</dbReference>
<dbReference type="Gene3D" id="3.30.70.1060">
    <property type="entry name" value="Dimeric alpha+beta barrel"/>
    <property type="match status" value="1"/>
</dbReference>
<sequence>MLYAITLTYIKSAEEIRNHLGAHKDWLVKNITSTHVIFAGPLTDESGGFILAYAEDLKEIQKMMSEDPFVINRLVNMEIIETDPAICSADFFGYWAGNAKAV</sequence>
<dbReference type="Pfam" id="PF03795">
    <property type="entry name" value="YCII"/>
    <property type="match status" value="1"/>
</dbReference>
<dbReference type="SUPFAM" id="SSF54909">
    <property type="entry name" value="Dimeric alpha+beta barrel"/>
    <property type="match status" value="1"/>
</dbReference>
<evidence type="ECO:0000259" key="2">
    <source>
        <dbReference type="Pfam" id="PF03795"/>
    </source>
</evidence>
<reference evidence="3 4" key="1">
    <citation type="journal article" date="2022" name="Syst. Appl. Microbiol.">
        <title>Pseudomonas alliivorans sp. nov., a plant-pathogenic bacterium isolated from onion foliage in Georgia, USA.</title>
        <authorList>
            <person name="Zhao M."/>
            <person name="Tyson C."/>
            <person name="Chen H.C."/>
            <person name="Paudel S."/>
            <person name="Gitaitis R."/>
            <person name="Kvitko B."/>
            <person name="Dutta B."/>
        </authorList>
    </citation>
    <scope>NUCLEOTIDE SEQUENCE [LARGE SCALE GENOMIC DNA]</scope>
    <source>
        <strain evidence="3 4">20GA0068</strain>
    </source>
</reference>